<dbReference type="EC" id="2.2.1.2" evidence="9"/>
<dbReference type="NCBIfam" id="TIGR00875">
    <property type="entry name" value="fsa_talC_mipB"/>
    <property type="match status" value="1"/>
</dbReference>
<dbReference type="GO" id="GO:0042182">
    <property type="term" value="P:ketone catabolic process"/>
    <property type="evidence" value="ECO:0007669"/>
    <property type="project" value="UniProtKB-ARBA"/>
</dbReference>
<evidence type="ECO:0000256" key="5">
    <source>
        <dbReference type="ARBA" id="ARBA00022679"/>
    </source>
</evidence>
<evidence type="ECO:0000256" key="6">
    <source>
        <dbReference type="ARBA" id="ARBA00023126"/>
    </source>
</evidence>
<dbReference type="HAMAP" id="MF_00494">
    <property type="entry name" value="Transaldolase_3b"/>
    <property type="match status" value="1"/>
</dbReference>
<dbReference type="UniPathway" id="UPA00115">
    <property type="reaction ID" value="UER00414"/>
</dbReference>
<sequence>MKFFIDTADINEIKKAYELGLIDGVTTNPTLIAKTGKPFMEVAKEILELVDGPVSLEVVSLDAKGMVDEARVLAKLGDNVVIKIPMTTEGLKAVKILSEEEIKTNVTLVFSPLQALLAAKAGATYVSPFVGRLDDIGHDGMDLISQIVEIYSNYGFSTEIIVASIRHPKHVLEAALIGADIATIPFKVISQLAKHPLTDKGIERFLEDWANVPDKDSIFK</sequence>
<name>A0A238ZNH1_9BACT</name>
<dbReference type="GO" id="GO:0004801">
    <property type="term" value="F:transaldolase activity"/>
    <property type="evidence" value="ECO:0007669"/>
    <property type="project" value="UniProtKB-UniRule"/>
</dbReference>
<dbReference type="PANTHER" id="PTHR10683">
    <property type="entry name" value="TRANSALDOLASE"/>
    <property type="match status" value="1"/>
</dbReference>
<dbReference type="Pfam" id="PF00923">
    <property type="entry name" value="TAL_FSA"/>
    <property type="match status" value="1"/>
</dbReference>
<dbReference type="InterPro" id="IPR004731">
    <property type="entry name" value="Transaldolase_3B/F6P_aldolase"/>
</dbReference>
<gene>
    <name evidence="9" type="primary">tal</name>
    <name evidence="10" type="ORF">SAMN06265340_11027</name>
</gene>
<organism evidence="10 11">
    <name type="scientific">Desulfurobacterium atlanticum</name>
    <dbReference type="NCBI Taxonomy" id="240169"/>
    <lineage>
        <taxon>Bacteria</taxon>
        <taxon>Pseudomonadati</taxon>
        <taxon>Aquificota</taxon>
        <taxon>Aquificia</taxon>
        <taxon>Desulfurobacteriales</taxon>
        <taxon>Desulfurobacteriaceae</taxon>
        <taxon>Desulfurobacterium</taxon>
    </lineage>
</organism>
<reference evidence="11" key="1">
    <citation type="submission" date="2017-06" db="EMBL/GenBank/DDBJ databases">
        <authorList>
            <person name="Varghese N."/>
            <person name="Submissions S."/>
        </authorList>
    </citation>
    <scope>NUCLEOTIDE SEQUENCE [LARGE SCALE GENOMIC DNA]</scope>
    <source>
        <strain evidence="11">DSM 15668</strain>
    </source>
</reference>
<dbReference type="SUPFAM" id="SSF51569">
    <property type="entry name" value="Aldolase"/>
    <property type="match status" value="1"/>
</dbReference>
<dbReference type="PANTHER" id="PTHR10683:SF40">
    <property type="entry name" value="FRUCTOSE-6-PHOSPHATE ALDOLASE 1-RELATED"/>
    <property type="match status" value="1"/>
</dbReference>
<keyword evidence="5 9" id="KW-0808">Transferase</keyword>
<evidence type="ECO:0000256" key="9">
    <source>
        <dbReference type="HAMAP-Rule" id="MF_00494"/>
    </source>
</evidence>
<evidence type="ECO:0000256" key="8">
    <source>
        <dbReference type="ARBA" id="ARBA00048810"/>
    </source>
</evidence>
<dbReference type="GO" id="GO:0006098">
    <property type="term" value="P:pentose-phosphate shunt"/>
    <property type="evidence" value="ECO:0007669"/>
    <property type="project" value="UniProtKB-UniRule"/>
</dbReference>
<keyword evidence="6 9" id="KW-0570">Pentose shunt</keyword>
<dbReference type="InterPro" id="IPR001585">
    <property type="entry name" value="TAL/FSA"/>
</dbReference>
<dbReference type="OrthoDB" id="9807051at2"/>
<comment type="similarity">
    <text evidence="3 9">Belongs to the transaldolase family. Type 3B subfamily.</text>
</comment>
<evidence type="ECO:0000313" key="10">
    <source>
        <dbReference type="EMBL" id="SNR84591.1"/>
    </source>
</evidence>
<comment type="subcellular location">
    <subcellularLocation>
        <location evidence="1 9">Cytoplasm</location>
    </subcellularLocation>
</comment>
<dbReference type="Gene3D" id="3.20.20.70">
    <property type="entry name" value="Aldolase class I"/>
    <property type="match status" value="1"/>
</dbReference>
<dbReference type="PROSITE" id="PS01054">
    <property type="entry name" value="TRANSALDOLASE_1"/>
    <property type="match status" value="1"/>
</dbReference>
<evidence type="ECO:0000256" key="1">
    <source>
        <dbReference type="ARBA" id="ARBA00004496"/>
    </source>
</evidence>
<keyword evidence="4 9" id="KW-0963">Cytoplasm</keyword>
<dbReference type="GO" id="GO:0016832">
    <property type="term" value="F:aldehyde-lyase activity"/>
    <property type="evidence" value="ECO:0007669"/>
    <property type="project" value="InterPro"/>
</dbReference>
<evidence type="ECO:0000256" key="2">
    <source>
        <dbReference type="ARBA" id="ARBA00004857"/>
    </source>
</evidence>
<dbReference type="CDD" id="cd00956">
    <property type="entry name" value="Transaldolase_FSA"/>
    <property type="match status" value="1"/>
</dbReference>
<dbReference type="EMBL" id="FZOB01000010">
    <property type="protein sequence ID" value="SNR84591.1"/>
    <property type="molecule type" value="Genomic_DNA"/>
</dbReference>
<comment type="catalytic activity">
    <reaction evidence="8 9">
        <text>D-sedoheptulose 7-phosphate + D-glyceraldehyde 3-phosphate = D-erythrose 4-phosphate + beta-D-fructose 6-phosphate</text>
        <dbReference type="Rhea" id="RHEA:17053"/>
        <dbReference type="ChEBI" id="CHEBI:16897"/>
        <dbReference type="ChEBI" id="CHEBI:57483"/>
        <dbReference type="ChEBI" id="CHEBI:57634"/>
        <dbReference type="ChEBI" id="CHEBI:59776"/>
        <dbReference type="EC" id="2.2.1.2"/>
    </reaction>
</comment>
<evidence type="ECO:0000256" key="7">
    <source>
        <dbReference type="ARBA" id="ARBA00023270"/>
    </source>
</evidence>
<protein>
    <recommendedName>
        <fullName evidence="9">Probable transaldolase</fullName>
        <ecNumber evidence="9">2.2.1.2</ecNumber>
    </recommendedName>
</protein>
<evidence type="ECO:0000313" key="11">
    <source>
        <dbReference type="Proteomes" id="UP000198405"/>
    </source>
</evidence>
<dbReference type="InterPro" id="IPR022999">
    <property type="entry name" value="Transaldolase_3B"/>
</dbReference>
<dbReference type="FunFam" id="3.20.20.70:FF:000018">
    <property type="entry name" value="Probable transaldolase"/>
    <property type="match status" value="1"/>
</dbReference>
<dbReference type="InterPro" id="IPR018225">
    <property type="entry name" value="Transaldolase_AS"/>
</dbReference>
<evidence type="ECO:0000256" key="4">
    <source>
        <dbReference type="ARBA" id="ARBA00022490"/>
    </source>
</evidence>
<dbReference type="GO" id="GO:0005737">
    <property type="term" value="C:cytoplasm"/>
    <property type="evidence" value="ECO:0007669"/>
    <property type="project" value="UniProtKB-SubCell"/>
</dbReference>
<dbReference type="RefSeq" id="WP_089323383.1">
    <property type="nucleotide sequence ID" value="NZ_FZOB01000010.1"/>
</dbReference>
<dbReference type="PROSITE" id="PS00958">
    <property type="entry name" value="TRANSALDOLASE_2"/>
    <property type="match status" value="1"/>
</dbReference>
<dbReference type="GO" id="GO:0005975">
    <property type="term" value="P:carbohydrate metabolic process"/>
    <property type="evidence" value="ECO:0007669"/>
    <property type="project" value="InterPro"/>
</dbReference>
<dbReference type="AlphaFoldDB" id="A0A238ZNH1"/>
<dbReference type="Proteomes" id="UP000198405">
    <property type="component" value="Unassembled WGS sequence"/>
</dbReference>
<accession>A0A238ZNH1</accession>
<keyword evidence="11" id="KW-1185">Reference proteome</keyword>
<comment type="function">
    <text evidence="9">Transaldolase is important for the balance of metabolites in the pentose-phosphate pathway.</text>
</comment>
<evidence type="ECO:0000256" key="3">
    <source>
        <dbReference type="ARBA" id="ARBA00005740"/>
    </source>
</evidence>
<proteinExistence type="inferred from homology"/>
<comment type="pathway">
    <text evidence="2 9">Carbohydrate degradation; pentose phosphate pathway; D-glyceraldehyde 3-phosphate and beta-D-fructose 6-phosphate from D-ribose 5-phosphate and D-xylulose 5-phosphate (non-oxidative stage): step 2/3.</text>
</comment>
<dbReference type="InterPro" id="IPR033919">
    <property type="entry name" value="TSA/FSA_arc/bac"/>
</dbReference>
<feature type="active site" description="Schiff-base intermediate with substrate" evidence="9">
    <location>
        <position position="83"/>
    </location>
</feature>
<keyword evidence="7 9" id="KW-0704">Schiff base</keyword>
<dbReference type="InterPro" id="IPR013785">
    <property type="entry name" value="Aldolase_TIM"/>
</dbReference>